<evidence type="ECO:0000313" key="3">
    <source>
        <dbReference type="EMBL" id="VFT99948.1"/>
    </source>
</evidence>
<organism evidence="3 4">
    <name type="scientific">Aphanomyces stellatus</name>
    <dbReference type="NCBI Taxonomy" id="120398"/>
    <lineage>
        <taxon>Eukaryota</taxon>
        <taxon>Sar</taxon>
        <taxon>Stramenopiles</taxon>
        <taxon>Oomycota</taxon>
        <taxon>Saprolegniomycetes</taxon>
        <taxon>Saprolegniales</taxon>
        <taxon>Verrucalvaceae</taxon>
        <taxon>Aphanomyces</taxon>
    </lineage>
</organism>
<protein>
    <submittedName>
        <fullName evidence="3">Aste57867_23303 protein</fullName>
    </submittedName>
</protein>
<dbReference type="EMBL" id="CAADRA010007272">
    <property type="protein sequence ID" value="VFT99948.1"/>
    <property type="molecule type" value="Genomic_DNA"/>
</dbReference>
<dbReference type="Proteomes" id="UP000332933">
    <property type="component" value="Unassembled WGS sequence"/>
</dbReference>
<dbReference type="EMBL" id="VJMH01007246">
    <property type="protein sequence ID" value="KAF0684788.1"/>
    <property type="molecule type" value="Genomic_DNA"/>
</dbReference>
<evidence type="ECO:0000313" key="4">
    <source>
        <dbReference type="Proteomes" id="UP000332933"/>
    </source>
</evidence>
<gene>
    <name evidence="3" type="primary">Aste57867_23303</name>
    <name evidence="2" type="ORF">As57867_023232</name>
    <name evidence="3" type="ORF">ASTE57867_23303</name>
</gene>
<reference evidence="2" key="2">
    <citation type="submission" date="2019-06" db="EMBL/GenBank/DDBJ databases">
        <title>Genomics analysis of Aphanomyces spp. identifies a new class of oomycete effector associated with host adaptation.</title>
        <authorList>
            <person name="Gaulin E."/>
        </authorList>
    </citation>
    <scope>NUCLEOTIDE SEQUENCE</scope>
    <source>
        <strain evidence="2">CBS 578.67</strain>
    </source>
</reference>
<dbReference type="InterPro" id="IPR001683">
    <property type="entry name" value="PX_dom"/>
</dbReference>
<sequence length="185" mass="20801">MPSAIAAAASVAPMSCTAPLVFEVACPETKTRWVLRRRHSHFLALAKHLRVLHKAARGQPVVAHLLRTLLEVDFPSYDHLQAFAVRLAAIRLDCIALAMDPCQDQEVLYRTNQLYTLLTEFLHVPTLQVQEELRSVVSAAHSQSRNKDLVVERLLALVDCATANDLFIFELNDLFQLRHVAAWAK</sequence>
<keyword evidence="4" id="KW-1185">Reference proteome</keyword>
<proteinExistence type="predicted"/>
<dbReference type="OrthoDB" id="10299113at2759"/>
<accession>A0A485LP18</accession>
<dbReference type="AlphaFoldDB" id="A0A485LP18"/>
<evidence type="ECO:0000313" key="2">
    <source>
        <dbReference type="EMBL" id="KAF0684788.1"/>
    </source>
</evidence>
<name>A0A485LP18_9STRA</name>
<dbReference type="Pfam" id="PF00787">
    <property type="entry name" value="PX"/>
    <property type="match status" value="1"/>
</dbReference>
<feature type="domain" description="PX" evidence="1">
    <location>
        <begin position="29"/>
        <end position="134"/>
    </location>
</feature>
<reference evidence="3 4" key="1">
    <citation type="submission" date="2019-03" db="EMBL/GenBank/DDBJ databases">
        <authorList>
            <person name="Gaulin E."/>
            <person name="Dumas B."/>
        </authorList>
    </citation>
    <scope>NUCLEOTIDE SEQUENCE [LARGE SCALE GENOMIC DNA]</scope>
    <source>
        <strain evidence="3">CBS 568.67</strain>
    </source>
</reference>
<evidence type="ECO:0000259" key="1">
    <source>
        <dbReference type="Pfam" id="PF00787"/>
    </source>
</evidence>